<gene>
    <name evidence="1" type="ORF">GCM10022263_44480</name>
</gene>
<keyword evidence="2" id="KW-1185">Reference proteome</keyword>
<evidence type="ECO:0000313" key="1">
    <source>
        <dbReference type="EMBL" id="GAA3552933.1"/>
    </source>
</evidence>
<reference evidence="2" key="1">
    <citation type="journal article" date="2019" name="Int. J. Syst. Evol. Microbiol.">
        <title>The Global Catalogue of Microorganisms (GCM) 10K type strain sequencing project: providing services to taxonomists for standard genome sequencing and annotation.</title>
        <authorList>
            <consortium name="The Broad Institute Genomics Platform"/>
            <consortium name="The Broad Institute Genome Sequencing Center for Infectious Disease"/>
            <person name="Wu L."/>
            <person name="Ma J."/>
        </authorList>
    </citation>
    <scope>NUCLEOTIDE SEQUENCE [LARGE SCALE GENOMIC DNA]</scope>
    <source>
        <strain evidence="2">JCM 17460</strain>
    </source>
</reference>
<sequence>MSDIRQRKSERQLRFTIRPVSTEEGTQARWEVRRAVADLEHVRRGPQRPLDHLRALRHAQEALNRGTSLMVDAARREGASWAQIGDALGISRQAVRQAAIRRGVLERERADAKQWHLPLPIKVPRIMWRIGRRSAA</sequence>
<name>A0ABP6WLK2_9ACTN</name>
<dbReference type="EMBL" id="BAABBB010000031">
    <property type="protein sequence ID" value="GAA3552933.1"/>
    <property type="molecule type" value="Genomic_DNA"/>
</dbReference>
<comment type="caution">
    <text evidence="1">The sequence shown here is derived from an EMBL/GenBank/DDBJ whole genome shotgun (WGS) entry which is preliminary data.</text>
</comment>
<evidence type="ECO:0000313" key="2">
    <source>
        <dbReference type="Proteomes" id="UP001500301"/>
    </source>
</evidence>
<accession>A0ABP6WLK2</accession>
<proteinExistence type="predicted"/>
<organism evidence="1 2">
    <name type="scientific">Nocardioides daeguensis</name>
    <dbReference type="NCBI Taxonomy" id="908359"/>
    <lineage>
        <taxon>Bacteria</taxon>
        <taxon>Bacillati</taxon>
        <taxon>Actinomycetota</taxon>
        <taxon>Actinomycetes</taxon>
        <taxon>Propionibacteriales</taxon>
        <taxon>Nocardioidaceae</taxon>
        <taxon>Nocardioides</taxon>
    </lineage>
</organism>
<protein>
    <recommendedName>
        <fullName evidence="3">RNA polymerase subunit sigma-70</fullName>
    </recommendedName>
</protein>
<evidence type="ECO:0008006" key="3">
    <source>
        <dbReference type="Google" id="ProtNLM"/>
    </source>
</evidence>
<dbReference type="Proteomes" id="UP001500301">
    <property type="component" value="Unassembled WGS sequence"/>
</dbReference>